<evidence type="ECO:0000259" key="8">
    <source>
        <dbReference type="Pfam" id="PF02687"/>
    </source>
</evidence>
<evidence type="ECO:0000259" key="9">
    <source>
        <dbReference type="Pfam" id="PF12704"/>
    </source>
</evidence>
<keyword evidence="11" id="KW-1185">Reference proteome</keyword>
<evidence type="ECO:0000256" key="7">
    <source>
        <dbReference type="SAM" id="Phobius"/>
    </source>
</evidence>
<keyword evidence="5 7" id="KW-0472">Membrane</keyword>
<keyword evidence="3 7" id="KW-0812">Transmembrane</keyword>
<evidence type="ECO:0000256" key="5">
    <source>
        <dbReference type="ARBA" id="ARBA00023136"/>
    </source>
</evidence>
<comment type="subcellular location">
    <subcellularLocation>
        <location evidence="1">Cell membrane</location>
        <topology evidence="1">Multi-pass membrane protein</topology>
    </subcellularLocation>
</comment>
<keyword evidence="4 7" id="KW-1133">Transmembrane helix</keyword>
<evidence type="ECO:0000256" key="2">
    <source>
        <dbReference type="ARBA" id="ARBA00022475"/>
    </source>
</evidence>
<evidence type="ECO:0000313" key="10">
    <source>
        <dbReference type="EMBL" id="UFP96957.1"/>
    </source>
</evidence>
<dbReference type="PANTHER" id="PTHR30572:SF4">
    <property type="entry name" value="ABC TRANSPORTER PERMEASE YTRF"/>
    <property type="match status" value="1"/>
</dbReference>
<evidence type="ECO:0000256" key="6">
    <source>
        <dbReference type="ARBA" id="ARBA00038076"/>
    </source>
</evidence>
<dbReference type="InterPro" id="IPR050250">
    <property type="entry name" value="Macrolide_Exporter_MacB"/>
</dbReference>
<gene>
    <name evidence="10" type="ORF">ISF26_10085</name>
</gene>
<protein>
    <submittedName>
        <fullName evidence="10">ABC transporter permease</fullName>
    </submittedName>
</protein>
<organism evidence="10 11">
    <name type="scientific">Gloeobacter morelensis MG652769</name>
    <dbReference type="NCBI Taxonomy" id="2781736"/>
    <lineage>
        <taxon>Bacteria</taxon>
        <taxon>Bacillati</taxon>
        <taxon>Cyanobacteriota</taxon>
        <taxon>Cyanophyceae</taxon>
        <taxon>Gloeobacterales</taxon>
        <taxon>Gloeobacteraceae</taxon>
        <taxon>Gloeobacter</taxon>
        <taxon>Gloeobacter morelensis</taxon>
    </lineage>
</organism>
<name>A0ABY3PTK3_9CYAN</name>
<evidence type="ECO:0000256" key="3">
    <source>
        <dbReference type="ARBA" id="ARBA00022692"/>
    </source>
</evidence>
<dbReference type="InterPro" id="IPR025857">
    <property type="entry name" value="MacB_PCD"/>
</dbReference>
<evidence type="ECO:0000256" key="4">
    <source>
        <dbReference type="ARBA" id="ARBA00022989"/>
    </source>
</evidence>
<feature type="domain" description="ABC3 transporter permease C-terminal" evidence="8">
    <location>
        <begin position="256"/>
        <end position="368"/>
    </location>
</feature>
<dbReference type="EMBL" id="CP063845">
    <property type="protein sequence ID" value="UFP96957.1"/>
    <property type="molecule type" value="Genomic_DNA"/>
</dbReference>
<comment type="similarity">
    <text evidence="6">Belongs to the ABC-4 integral membrane protein family.</text>
</comment>
<evidence type="ECO:0000256" key="1">
    <source>
        <dbReference type="ARBA" id="ARBA00004651"/>
    </source>
</evidence>
<keyword evidence="2" id="KW-1003">Cell membrane</keyword>
<feature type="transmembrane region" description="Helical" evidence="7">
    <location>
        <begin position="295"/>
        <end position="324"/>
    </location>
</feature>
<dbReference type="PANTHER" id="PTHR30572">
    <property type="entry name" value="MEMBRANE COMPONENT OF TRANSPORTER-RELATED"/>
    <property type="match status" value="1"/>
</dbReference>
<dbReference type="Pfam" id="PF12704">
    <property type="entry name" value="MacB_PCD"/>
    <property type="match status" value="1"/>
</dbReference>
<dbReference type="InterPro" id="IPR003838">
    <property type="entry name" value="ABC3_permease_C"/>
</dbReference>
<dbReference type="Pfam" id="PF02687">
    <property type="entry name" value="FtsX"/>
    <property type="match status" value="1"/>
</dbReference>
<feature type="domain" description="MacB-like periplasmic core" evidence="9">
    <location>
        <begin position="1"/>
        <end position="216"/>
    </location>
</feature>
<sequence>MVGLIIGVGAVILVIALGVGAQNFVKDQFRGLGTNVVGVYDGGPRTKGRRPLTLADVEAVRTQAPAVEAVAPLALGNASVSWGSRKSQAQLTGVPSNLERVTRLSYSRGRFFSPVEVESRARVAILGETLAKKLFSFEDPVGKTIVVNNRQLTVVGVTRPSFGGWIDVDRGVLVPLPLALESLIASDSPFGKKVGGFLAATKADSTIDQVTFEIKNLLRLRHDVTDKDDFLIGNIQETLDLFNNIALGVTVVLGLTAAISLVVSGIGIMNIMLVSVTERTREIGLRKALGASEEVILAQFVTEAVLLSVLGGLIGLAWGLAAAVGIGQFSPFKPEITPWSVVLALGVSVATGLFFGVFPARRAARLDPIVALRTE</sequence>
<evidence type="ECO:0000313" key="11">
    <source>
        <dbReference type="Proteomes" id="UP001054846"/>
    </source>
</evidence>
<proteinExistence type="inferred from homology"/>
<dbReference type="Proteomes" id="UP001054846">
    <property type="component" value="Chromosome"/>
</dbReference>
<feature type="transmembrane region" description="Helical" evidence="7">
    <location>
        <begin position="336"/>
        <end position="358"/>
    </location>
</feature>
<feature type="transmembrane region" description="Helical" evidence="7">
    <location>
        <begin position="245"/>
        <end position="274"/>
    </location>
</feature>
<reference evidence="10 11" key="1">
    <citation type="journal article" date="2021" name="Genome Biol. Evol.">
        <title>Complete Genome Sequencing of a Novel Gloeobacter Species from a Waterfall Cave in Mexico.</title>
        <authorList>
            <person name="Saw J.H."/>
            <person name="Cardona T."/>
            <person name="Montejano G."/>
        </authorList>
    </citation>
    <scope>NUCLEOTIDE SEQUENCE [LARGE SCALE GENOMIC DNA]</scope>
    <source>
        <strain evidence="10">MG652769</strain>
    </source>
</reference>
<accession>A0ABY3PTK3</accession>